<gene>
    <name evidence="9" type="ORF">C5Y93_01745</name>
</gene>
<evidence type="ECO:0000256" key="7">
    <source>
        <dbReference type="ARBA" id="ARBA00023326"/>
    </source>
</evidence>
<evidence type="ECO:0000256" key="3">
    <source>
        <dbReference type="ARBA" id="ARBA00022651"/>
    </source>
</evidence>
<dbReference type="OrthoDB" id="9764953at2"/>
<reference evidence="9 10" key="1">
    <citation type="submission" date="2018-02" db="EMBL/GenBank/DDBJ databases">
        <title>Comparative genomes isolates from brazilian mangrove.</title>
        <authorList>
            <person name="Araujo J.E."/>
            <person name="Taketani R.G."/>
            <person name="Silva M.C.P."/>
            <person name="Loureco M.V."/>
            <person name="Andreote F.D."/>
        </authorList>
    </citation>
    <scope>NUCLEOTIDE SEQUENCE [LARGE SCALE GENOMIC DNA]</scope>
    <source>
        <strain evidence="9 10">Nap-Phe MGV</strain>
    </source>
</reference>
<comment type="subcellular location">
    <subcellularLocation>
        <location evidence="1">Secreted</location>
    </subcellularLocation>
</comment>
<feature type="domain" description="Peptidase S9 prolyl oligopeptidase catalytic" evidence="8">
    <location>
        <begin position="71"/>
        <end position="161"/>
    </location>
</feature>
<keyword evidence="7" id="KW-0624">Polysaccharide degradation</keyword>
<proteinExistence type="predicted"/>
<sequence>MSTTPLKPLTSGRHRLTLDVEDREREVWVFIPEQVEMPASGWPVIFTFHGGLSNAPTMMRFCELNELGETAGFVTVFPNGTGRLPSMKTWNAGMCCGYAQREDVNDVHFVEEMLADLPQRFPIDPTRVYATGMSNGGMMCYLLADKLSSRFAAVAPVGGTMGNDTCNPQRPVPLMHMHGTDDHFVRWEGGVGSRSKSKLDFHSVDHAMANWVAANHASPQPTVESFTPQVDDGTSIERFTYAATSEDSAEVILWKIHGGGHTWPGKESRLEMLGKTTQNLDANQVIWDFFQQHRLGGSL</sequence>
<keyword evidence="4" id="KW-0732">Signal</keyword>
<dbReference type="EMBL" id="PUHZ01000003">
    <property type="protein sequence ID" value="PQO47791.1"/>
    <property type="molecule type" value="Genomic_DNA"/>
</dbReference>
<keyword evidence="6" id="KW-0119">Carbohydrate metabolism</keyword>
<dbReference type="AlphaFoldDB" id="A0A2S8GTT5"/>
<accession>A0A2S8GTT5</accession>
<name>A0A2S8GTT5_9BACT</name>
<dbReference type="RefSeq" id="WP_105333663.1">
    <property type="nucleotide sequence ID" value="NZ_PUHZ01000003.1"/>
</dbReference>
<keyword evidence="3" id="KW-0858">Xylan degradation</keyword>
<dbReference type="GO" id="GO:0045493">
    <property type="term" value="P:xylan catabolic process"/>
    <property type="evidence" value="ECO:0007669"/>
    <property type="project" value="UniProtKB-KW"/>
</dbReference>
<evidence type="ECO:0000256" key="1">
    <source>
        <dbReference type="ARBA" id="ARBA00004613"/>
    </source>
</evidence>
<dbReference type="Proteomes" id="UP000237819">
    <property type="component" value="Unassembled WGS sequence"/>
</dbReference>
<dbReference type="GO" id="GO:0030600">
    <property type="term" value="F:feruloyl esterase activity"/>
    <property type="evidence" value="ECO:0007669"/>
    <property type="project" value="InterPro"/>
</dbReference>
<dbReference type="Pfam" id="PF00326">
    <property type="entry name" value="Peptidase_S9"/>
    <property type="match status" value="1"/>
</dbReference>
<evidence type="ECO:0000256" key="2">
    <source>
        <dbReference type="ARBA" id="ARBA00022525"/>
    </source>
</evidence>
<evidence type="ECO:0000256" key="6">
    <source>
        <dbReference type="ARBA" id="ARBA00023277"/>
    </source>
</evidence>
<evidence type="ECO:0000313" key="10">
    <source>
        <dbReference type="Proteomes" id="UP000237819"/>
    </source>
</evidence>
<dbReference type="InterPro" id="IPR043595">
    <property type="entry name" value="FaeB/C/D"/>
</dbReference>
<keyword evidence="2" id="KW-0964">Secreted</keyword>
<comment type="caution">
    <text evidence="9">The sequence shown here is derived from an EMBL/GenBank/DDBJ whole genome shotgun (WGS) entry which is preliminary data.</text>
</comment>
<dbReference type="InterPro" id="IPR001375">
    <property type="entry name" value="Peptidase_S9_cat"/>
</dbReference>
<dbReference type="SUPFAM" id="SSF53474">
    <property type="entry name" value="alpha/beta-Hydrolases"/>
    <property type="match status" value="1"/>
</dbReference>
<dbReference type="PANTHER" id="PTHR38050:SF2">
    <property type="entry name" value="FERULOYL ESTERASE C-RELATED"/>
    <property type="match status" value="1"/>
</dbReference>
<evidence type="ECO:0000256" key="5">
    <source>
        <dbReference type="ARBA" id="ARBA00022801"/>
    </source>
</evidence>
<evidence type="ECO:0000259" key="8">
    <source>
        <dbReference type="Pfam" id="PF00326"/>
    </source>
</evidence>
<evidence type="ECO:0000256" key="4">
    <source>
        <dbReference type="ARBA" id="ARBA00022729"/>
    </source>
</evidence>
<dbReference type="InterPro" id="IPR029058">
    <property type="entry name" value="AB_hydrolase_fold"/>
</dbReference>
<keyword evidence="5" id="KW-0378">Hydrolase</keyword>
<protein>
    <recommendedName>
        <fullName evidence="8">Peptidase S9 prolyl oligopeptidase catalytic domain-containing protein</fullName>
    </recommendedName>
</protein>
<evidence type="ECO:0000313" key="9">
    <source>
        <dbReference type="EMBL" id="PQO47791.1"/>
    </source>
</evidence>
<dbReference type="GO" id="GO:0005576">
    <property type="term" value="C:extracellular region"/>
    <property type="evidence" value="ECO:0007669"/>
    <property type="project" value="UniProtKB-SubCell"/>
</dbReference>
<dbReference type="Gene3D" id="3.40.50.1820">
    <property type="entry name" value="alpha/beta hydrolase"/>
    <property type="match status" value="1"/>
</dbReference>
<dbReference type="PANTHER" id="PTHR38050">
    <property type="match status" value="1"/>
</dbReference>
<organism evidence="9 10">
    <name type="scientific">Blastopirellula marina</name>
    <dbReference type="NCBI Taxonomy" id="124"/>
    <lineage>
        <taxon>Bacteria</taxon>
        <taxon>Pseudomonadati</taxon>
        <taxon>Planctomycetota</taxon>
        <taxon>Planctomycetia</taxon>
        <taxon>Pirellulales</taxon>
        <taxon>Pirellulaceae</taxon>
        <taxon>Blastopirellula</taxon>
    </lineage>
</organism>